<organism evidence="4 5">
    <name type="scientific">Gymnopus androsaceus JB14</name>
    <dbReference type="NCBI Taxonomy" id="1447944"/>
    <lineage>
        <taxon>Eukaryota</taxon>
        <taxon>Fungi</taxon>
        <taxon>Dikarya</taxon>
        <taxon>Basidiomycota</taxon>
        <taxon>Agaricomycotina</taxon>
        <taxon>Agaricomycetes</taxon>
        <taxon>Agaricomycetidae</taxon>
        <taxon>Agaricales</taxon>
        <taxon>Marasmiineae</taxon>
        <taxon>Omphalotaceae</taxon>
        <taxon>Gymnopus</taxon>
    </lineage>
</organism>
<evidence type="ECO:0000256" key="1">
    <source>
        <dbReference type="ARBA" id="ARBA00006484"/>
    </source>
</evidence>
<dbReference type="Proteomes" id="UP000799118">
    <property type="component" value="Unassembled WGS sequence"/>
</dbReference>
<proteinExistence type="inferred from homology"/>
<dbReference type="EMBL" id="ML769608">
    <property type="protein sequence ID" value="KAE9391962.1"/>
    <property type="molecule type" value="Genomic_DNA"/>
</dbReference>
<dbReference type="PANTHER" id="PTHR42901:SF1">
    <property type="entry name" value="ALCOHOL DEHYDROGENASE"/>
    <property type="match status" value="1"/>
</dbReference>
<feature type="region of interest" description="Disordered" evidence="3">
    <location>
        <begin position="1"/>
        <end position="22"/>
    </location>
</feature>
<dbReference type="PRINTS" id="PR00081">
    <property type="entry name" value="GDHRDH"/>
</dbReference>
<reference evidence="4" key="1">
    <citation type="journal article" date="2019" name="Environ. Microbiol.">
        <title>Fungal ecological strategies reflected in gene transcription - a case study of two litter decomposers.</title>
        <authorList>
            <person name="Barbi F."/>
            <person name="Kohler A."/>
            <person name="Barry K."/>
            <person name="Baskaran P."/>
            <person name="Daum C."/>
            <person name="Fauchery L."/>
            <person name="Ihrmark K."/>
            <person name="Kuo A."/>
            <person name="LaButti K."/>
            <person name="Lipzen A."/>
            <person name="Morin E."/>
            <person name="Grigoriev I.V."/>
            <person name="Henrissat B."/>
            <person name="Lindahl B."/>
            <person name="Martin F."/>
        </authorList>
    </citation>
    <scope>NUCLEOTIDE SEQUENCE</scope>
    <source>
        <strain evidence="4">JB14</strain>
    </source>
</reference>
<dbReference type="InterPro" id="IPR002347">
    <property type="entry name" value="SDR_fam"/>
</dbReference>
<dbReference type="CDD" id="cd05233">
    <property type="entry name" value="SDR_c"/>
    <property type="match status" value="1"/>
</dbReference>
<dbReference type="Gene3D" id="3.40.50.720">
    <property type="entry name" value="NAD(P)-binding Rossmann-like Domain"/>
    <property type="match status" value="1"/>
</dbReference>
<dbReference type="PANTHER" id="PTHR42901">
    <property type="entry name" value="ALCOHOL DEHYDROGENASE"/>
    <property type="match status" value="1"/>
</dbReference>
<keyword evidence="5" id="KW-1185">Reference proteome</keyword>
<accession>A0A6A4H198</accession>
<keyword evidence="2" id="KW-0560">Oxidoreductase</keyword>
<gene>
    <name evidence="4" type="ORF">BT96DRAFT_1023826</name>
</gene>
<comment type="similarity">
    <text evidence="1">Belongs to the short-chain dehydrogenases/reductases (SDR) family.</text>
</comment>
<dbReference type="OrthoDB" id="2833899at2759"/>
<dbReference type="InterPro" id="IPR036291">
    <property type="entry name" value="NAD(P)-bd_dom_sf"/>
</dbReference>
<dbReference type="SUPFAM" id="SSF51735">
    <property type="entry name" value="NAD(P)-binding Rossmann-fold domains"/>
    <property type="match status" value="1"/>
</dbReference>
<evidence type="ECO:0000313" key="4">
    <source>
        <dbReference type="EMBL" id="KAE9391962.1"/>
    </source>
</evidence>
<evidence type="ECO:0000256" key="2">
    <source>
        <dbReference type="ARBA" id="ARBA00023002"/>
    </source>
</evidence>
<name>A0A6A4H198_9AGAR</name>
<protein>
    <submittedName>
        <fullName evidence="4">Short-chain dehydrogenase/reductase</fullName>
    </submittedName>
</protein>
<evidence type="ECO:0000256" key="3">
    <source>
        <dbReference type="SAM" id="MobiDB-lite"/>
    </source>
</evidence>
<dbReference type="GO" id="GO:0016491">
    <property type="term" value="F:oxidoreductase activity"/>
    <property type="evidence" value="ECO:0007669"/>
    <property type="project" value="UniProtKB-KW"/>
</dbReference>
<dbReference type="Pfam" id="PF00106">
    <property type="entry name" value="adh_short"/>
    <property type="match status" value="1"/>
</dbReference>
<sequence length="297" mass="32515">MSLSKLTPTFHQDSYPSISPTRPSLTQAGKTILITGGGVKIGFEIARSFALASASRVIIIGRRAEVLDEAVGKLRAEFQSTEFVAHQLDMASEAVVTSLWESLRSQNILVHVLVLNAAHFYPIASDTFSVAKKDLMEAYETNVGGNFHMSCEFVKQALRPAGLKLHLVHVTTAGIHIPAAKVNSYTTSKMAFVALLGRIADERTAEDVQIISFHPGTLNSDNRFAQDAFPWDKLALPGNFAVWAASPEATWLHGRFVWAHWDVDEMKADAEILRRLKNESDYLKIGVPGLSAVTVDG</sequence>
<dbReference type="AlphaFoldDB" id="A0A6A4H198"/>
<evidence type="ECO:0000313" key="5">
    <source>
        <dbReference type="Proteomes" id="UP000799118"/>
    </source>
</evidence>